<sequence length="80" mass="8044">MTLTDADSCGVADADSDAVTVGLGSGAGLSVTVLFEAQVPSTKVPAASADRAQRTRDRVMSRPSPCASGADAPTFFLGLQ</sequence>
<name>A0A1Q5Q072_9ACTO</name>
<gene>
    <name evidence="2" type="ORF">BSZ39_10940</name>
</gene>
<feature type="compositionally biased region" description="Basic and acidic residues" evidence="1">
    <location>
        <begin position="51"/>
        <end position="60"/>
    </location>
</feature>
<evidence type="ECO:0000313" key="2">
    <source>
        <dbReference type="EMBL" id="OKL53177.1"/>
    </source>
</evidence>
<dbReference type="EMBL" id="MQVR01000081">
    <property type="protein sequence ID" value="OKL53177.1"/>
    <property type="molecule type" value="Genomic_DNA"/>
</dbReference>
<comment type="caution">
    <text evidence="2">The sequence shown here is derived from an EMBL/GenBank/DDBJ whole genome shotgun (WGS) entry which is preliminary data.</text>
</comment>
<dbReference type="Proteomes" id="UP000185628">
    <property type="component" value="Unassembled WGS sequence"/>
</dbReference>
<reference evidence="3" key="1">
    <citation type="submission" date="2016-12" db="EMBL/GenBank/DDBJ databases">
        <authorList>
            <person name="Meng X."/>
        </authorList>
    </citation>
    <scope>NUCLEOTIDE SEQUENCE [LARGE SCALE GENOMIC DNA]</scope>
    <source>
        <strain evidence="3">DSM 19116</strain>
    </source>
</reference>
<organism evidence="2 3">
    <name type="scientific">Bowdeniella nasicola</name>
    <dbReference type="NCBI Taxonomy" id="208480"/>
    <lineage>
        <taxon>Bacteria</taxon>
        <taxon>Bacillati</taxon>
        <taxon>Actinomycetota</taxon>
        <taxon>Actinomycetes</taxon>
        <taxon>Actinomycetales</taxon>
        <taxon>Actinomycetaceae</taxon>
        <taxon>Bowdeniella</taxon>
    </lineage>
</organism>
<proteinExistence type="predicted"/>
<feature type="region of interest" description="Disordered" evidence="1">
    <location>
        <begin position="44"/>
        <end position="67"/>
    </location>
</feature>
<keyword evidence="3" id="KW-1185">Reference proteome</keyword>
<protein>
    <submittedName>
        <fullName evidence="2">Uncharacterized protein</fullName>
    </submittedName>
</protein>
<dbReference type="AlphaFoldDB" id="A0A1Q5Q072"/>
<evidence type="ECO:0000256" key="1">
    <source>
        <dbReference type="SAM" id="MobiDB-lite"/>
    </source>
</evidence>
<accession>A0A1Q5Q072</accession>
<evidence type="ECO:0000313" key="3">
    <source>
        <dbReference type="Proteomes" id="UP000185628"/>
    </source>
</evidence>